<keyword evidence="9" id="KW-1185">Reference proteome</keyword>
<evidence type="ECO:0000256" key="1">
    <source>
        <dbReference type="ARBA" id="ARBA00004496"/>
    </source>
</evidence>
<dbReference type="GeneID" id="116948698"/>
<dbReference type="PANTHER" id="PTHR19857">
    <property type="entry name" value="MITOCHONDRIAL DIVISION PROTEIN 1-RELATED"/>
    <property type="match status" value="1"/>
</dbReference>
<dbReference type="InterPro" id="IPR001680">
    <property type="entry name" value="WD40_rpt"/>
</dbReference>
<feature type="region of interest" description="Disordered" evidence="8">
    <location>
        <begin position="24"/>
        <end position="75"/>
    </location>
</feature>
<evidence type="ECO:0000256" key="4">
    <source>
        <dbReference type="ARBA" id="ARBA00022737"/>
    </source>
</evidence>
<keyword evidence="4" id="KW-0677">Repeat</keyword>
<dbReference type="PANTHER" id="PTHR19857:SF8">
    <property type="entry name" value="ANGIO-ASSOCIATED MIGRATORY CELL PROTEIN"/>
    <property type="match status" value="1"/>
</dbReference>
<dbReference type="FunFam" id="2.130.10.10:FF:000074">
    <property type="entry name" value="Angio-associated migratory cell protein-like protein"/>
    <property type="match status" value="1"/>
</dbReference>
<evidence type="ECO:0000313" key="11">
    <source>
        <dbReference type="RefSeq" id="XP_032821559.1"/>
    </source>
</evidence>
<dbReference type="CDD" id="cd00200">
    <property type="entry name" value="WD40"/>
    <property type="match status" value="1"/>
</dbReference>
<dbReference type="SUPFAM" id="SSF50978">
    <property type="entry name" value="WD40 repeat-like"/>
    <property type="match status" value="1"/>
</dbReference>
<dbReference type="PROSITE" id="PS50294">
    <property type="entry name" value="WD_REPEATS_REGION"/>
    <property type="match status" value="2"/>
</dbReference>
<dbReference type="AlphaFoldDB" id="A0AAJ7X678"/>
<feature type="repeat" description="WD" evidence="7">
    <location>
        <begin position="393"/>
        <end position="431"/>
    </location>
</feature>
<reference evidence="10 11" key="1">
    <citation type="submission" date="2025-04" db="UniProtKB">
        <authorList>
            <consortium name="RefSeq"/>
        </authorList>
    </citation>
    <scope>IDENTIFICATION</scope>
    <source>
        <tissue evidence="10 11">Sperm</tissue>
    </source>
</reference>
<proteinExistence type="predicted"/>
<feature type="repeat" description="WD" evidence="7">
    <location>
        <begin position="310"/>
        <end position="351"/>
    </location>
</feature>
<comment type="subcellular location">
    <subcellularLocation>
        <location evidence="1">Cytoplasm</location>
    </subcellularLocation>
</comment>
<evidence type="ECO:0000256" key="5">
    <source>
        <dbReference type="ARBA" id="ARBA00059273"/>
    </source>
</evidence>
<organism evidence="9 10">
    <name type="scientific">Petromyzon marinus</name>
    <name type="common">Sea lamprey</name>
    <dbReference type="NCBI Taxonomy" id="7757"/>
    <lineage>
        <taxon>Eukaryota</taxon>
        <taxon>Metazoa</taxon>
        <taxon>Chordata</taxon>
        <taxon>Craniata</taxon>
        <taxon>Vertebrata</taxon>
        <taxon>Cyclostomata</taxon>
        <taxon>Hyperoartia</taxon>
        <taxon>Petromyzontiformes</taxon>
        <taxon>Petromyzontidae</taxon>
        <taxon>Petromyzon</taxon>
    </lineage>
</organism>
<dbReference type="Proteomes" id="UP001318040">
    <property type="component" value="Chromosome 34"/>
</dbReference>
<evidence type="ECO:0000313" key="9">
    <source>
        <dbReference type="Proteomes" id="UP001318040"/>
    </source>
</evidence>
<dbReference type="RefSeq" id="XP_032821558.1">
    <property type="nucleotide sequence ID" value="XM_032965667.1"/>
</dbReference>
<dbReference type="Pfam" id="PF00400">
    <property type="entry name" value="WD40"/>
    <property type="match status" value="6"/>
</dbReference>
<feature type="repeat" description="WD" evidence="7">
    <location>
        <begin position="217"/>
        <end position="244"/>
    </location>
</feature>
<dbReference type="InterPro" id="IPR036322">
    <property type="entry name" value="WD40_repeat_dom_sf"/>
</dbReference>
<dbReference type="InterPro" id="IPR015943">
    <property type="entry name" value="WD40/YVTN_repeat-like_dom_sf"/>
</dbReference>
<dbReference type="PROSITE" id="PS50082">
    <property type="entry name" value="WD_REPEATS_2"/>
    <property type="match status" value="6"/>
</dbReference>
<dbReference type="CTD" id="14"/>
<feature type="repeat" description="WD" evidence="7">
    <location>
        <begin position="248"/>
        <end position="289"/>
    </location>
</feature>
<evidence type="ECO:0000256" key="3">
    <source>
        <dbReference type="ARBA" id="ARBA00022574"/>
    </source>
</evidence>
<dbReference type="SMART" id="SM00320">
    <property type="entry name" value="WD40"/>
    <property type="match status" value="8"/>
</dbReference>
<dbReference type="KEGG" id="pmrn:116948698"/>
<dbReference type="InterPro" id="IPR051179">
    <property type="entry name" value="WD_repeat_multifunction"/>
</dbReference>
<keyword evidence="3 7" id="KW-0853">WD repeat</keyword>
<sequence length="431" mass="46118">MDDPDGAEAHLNNNNDVVEVIELDGDANPDDLADEMEDVDFADECGDDEDDDDDDYNEEWASEADDGGESVPDDSEFTVKKHKGAVFCVALDPKSNALAVTGGEDDLAYVWRVGDGEILFPCTGHKDSVTCTGFSHDSSMVATGDMSGLIKVWSLATAQELWSFEVSDLEWIEWHHKAPVLLAGTNSGEVWMWKIPAGDCRTFQGPGCQSMCGKIFPDGKVAVVGYEDGTVRIWDLKQSTPVFTFKGKDGHQGSVTCVAVHDDGTLVLTGSVDRTASLLNAVTGKVLHVFTLDAKVGTGSGAGAADGDEEAGSSNSVESVGFCKVHPLIAVGYLDGTLVIWDVPSQTLRHRLQEGVGVVKLQWDLSSATLFVCSLDGRVRLYDGRSGASAGLLQGHRGEVLDFALSRDSSMLVTASGDHTAKVFHLQKPDR</sequence>
<gene>
    <name evidence="10 11" type="primary">AAMP</name>
</gene>
<accession>A0AAJ7X678</accession>
<dbReference type="RefSeq" id="XP_032821559.1">
    <property type="nucleotide sequence ID" value="XM_032965668.1"/>
</dbReference>
<keyword evidence="2" id="KW-0963">Cytoplasm</keyword>
<evidence type="ECO:0000256" key="8">
    <source>
        <dbReference type="SAM" id="MobiDB-lite"/>
    </source>
</evidence>
<name>A0AAJ7X678_PETMA</name>
<dbReference type="Gene3D" id="2.130.10.10">
    <property type="entry name" value="YVTN repeat-like/Quinoprotein amine dehydrogenase"/>
    <property type="match status" value="1"/>
</dbReference>
<dbReference type="GO" id="GO:0005829">
    <property type="term" value="C:cytosol"/>
    <property type="evidence" value="ECO:0007669"/>
    <property type="project" value="TreeGrafter"/>
</dbReference>
<comment type="function">
    <text evidence="5">Plays a role in angiogenesis and cell migration. In smooth muscle cell migration, may act through the RhoA pathway.</text>
</comment>
<evidence type="ECO:0000256" key="7">
    <source>
        <dbReference type="PROSITE-ProRule" id="PRU00221"/>
    </source>
</evidence>
<evidence type="ECO:0000256" key="2">
    <source>
        <dbReference type="ARBA" id="ARBA00022490"/>
    </source>
</evidence>
<evidence type="ECO:0000313" key="10">
    <source>
        <dbReference type="RefSeq" id="XP_032821558.1"/>
    </source>
</evidence>
<evidence type="ECO:0000256" key="6">
    <source>
        <dbReference type="ARBA" id="ARBA00072425"/>
    </source>
</evidence>
<protein>
    <recommendedName>
        <fullName evidence="6">Angio-associated migratory cell protein</fullName>
    </recommendedName>
</protein>
<feature type="repeat" description="WD" evidence="7">
    <location>
        <begin position="122"/>
        <end position="163"/>
    </location>
</feature>
<feature type="repeat" description="WD" evidence="7">
    <location>
        <begin position="79"/>
        <end position="121"/>
    </location>
</feature>